<dbReference type="PROSITE" id="PS51677">
    <property type="entry name" value="NODB"/>
    <property type="match status" value="1"/>
</dbReference>
<feature type="domain" description="NodB homology" evidence="2">
    <location>
        <begin position="52"/>
        <end position="238"/>
    </location>
</feature>
<evidence type="ECO:0000313" key="4">
    <source>
        <dbReference type="Proteomes" id="UP000483261"/>
    </source>
</evidence>
<accession>A0A6M1R0M1</accession>
<proteinExistence type="predicted"/>
<sequence length="253" mass="26207">MAAVAATPAATAVSALAVANDDWQPSRDPGFVPGGAVHPTSTPLAAARGKGDVAALTFDDGPNPGETDRLLDILAAHEITAVFCVIGQNITAPGGAEILKRIVADGHTLCNHSTSYADMGSWSHAQVEQDLKANLATIREALGNPAQKVPYFRAPNGSWGNTGEVAASLGMQPLGLGNVIFDWDGNDLSEETLTDNLRAAIQPGAVALAHDGGGNRENTVDAVETVLPEKLAEGYAFTLPQGGIPDADWTPRR</sequence>
<gene>
    <name evidence="3" type="ORF">G5C66_00640</name>
</gene>
<dbReference type="InterPro" id="IPR002509">
    <property type="entry name" value="NODB_dom"/>
</dbReference>
<evidence type="ECO:0000256" key="1">
    <source>
        <dbReference type="SAM" id="SignalP"/>
    </source>
</evidence>
<dbReference type="GO" id="GO:0016810">
    <property type="term" value="F:hydrolase activity, acting on carbon-nitrogen (but not peptide) bonds"/>
    <property type="evidence" value="ECO:0007669"/>
    <property type="project" value="InterPro"/>
</dbReference>
<dbReference type="GO" id="GO:0005975">
    <property type="term" value="P:carbohydrate metabolic process"/>
    <property type="evidence" value="ECO:0007669"/>
    <property type="project" value="InterPro"/>
</dbReference>
<dbReference type="Gene3D" id="3.20.20.370">
    <property type="entry name" value="Glycoside hydrolase/deacetylase"/>
    <property type="match status" value="1"/>
</dbReference>
<organism evidence="3 4">
    <name type="scientific">Nocardioides turkmenicus</name>
    <dbReference type="NCBI Taxonomy" id="2711220"/>
    <lineage>
        <taxon>Bacteria</taxon>
        <taxon>Bacillati</taxon>
        <taxon>Actinomycetota</taxon>
        <taxon>Actinomycetes</taxon>
        <taxon>Propionibacteriales</taxon>
        <taxon>Nocardioidaceae</taxon>
        <taxon>Nocardioides</taxon>
    </lineage>
</organism>
<dbReference type="InterPro" id="IPR011330">
    <property type="entry name" value="Glyco_hydro/deAcase_b/a-brl"/>
</dbReference>
<dbReference type="EMBL" id="JAALAA010000001">
    <property type="protein sequence ID" value="NGN91248.1"/>
    <property type="molecule type" value="Genomic_DNA"/>
</dbReference>
<name>A0A6M1R0M1_9ACTN</name>
<dbReference type="Pfam" id="PF01522">
    <property type="entry name" value="Polysacc_deac_1"/>
    <property type="match status" value="1"/>
</dbReference>
<evidence type="ECO:0000313" key="3">
    <source>
        <dbReference type="EMBL" id="NGN91248.1"/>
    </source>
</evidence>
<feature type="signal peptide" evidence="1">
    <location>
        <begin position="1"/>
        <end position="17"/>
    </location>
</feature>
<keyword evidence="4" id="KW-1185">Reference proteome</keyword>
<reference evidence="3 4" key="1">
    <citation type="submission" date="2020-02" db="EMBL/GenBank/DDBJ databases">
        <title>Whole-genome analyses of novel actinobacteria.</title>
        <authorList>
            <person name="Sahin N."/>
        </authorList>
    </citation>
    <scope>NUCLEOTIDE SEQUENCE [LARGE SCALE GENOMIC DNA]</scope>
    <source>
        <strain evidence="3 4">KC13</strain>
    </source>
</reference>
<dbReference type="SUPFAM" id="SSF88713">
    <property type="entry name" value="Glycoside hydrolase/deacetylase"/>
    <property type="match status" value="1"/>
</dbReference>
<dbReference type="InterPro" id="IPR050248">
    <property type="entry name" value="Polysacc_deacetylase_ArnD"/>
</dbReference>
<evidence type="ECO:0000259" key="2">
    <source>
        <dbReference type="PROSITE" id="PS51677"/>
    </source>
</evidence>
<dbReference type="PANTHER" id="PTHR10587">
    <property type="entry name" value="GLYCOSYL TRANSFERASE-RELATED"/>
    <property type="match status" value="1"/>
</dbReference>
<dbReference type="Proteomes" id="UP000483261">
    <property type="component" value="Unassembled WGS sequence"/>
</dbReference>
<comment type="caution">
    <text evidence="3">The sequence shown here is derived from an EMBL/GenBank/DDBJ whole genome shotgun (WGS) entry which is preliminary data.</text>
</comment>
<protein>
    <submittedName>
        <fullName evidence="3">Polysaccharide deacetylase family protein</fullName>
    </submittedName>
</protein>
<dbReference type="AlphaFoldDB" id="A0A6M1R0M1"/>
<feature type="chain" id="PRO_5039629683" evidence="1">
    <location>
        <begin position="18"/>
        <end position="253"/>
    </location>
</feature>
<keyword evidence="1" id="KW-0732">Signal</keyword>
<dbReference type="CDD" id="cd10917">
    <property type="entry name" value="CE4_NodB_like_6s_7s"/>
    <property type="match status" value="1"/>
</dbReference>